<dbReference type="AlphaFoldDB" id="A0A2M7Z6W2"/>
<name>A0A2M7Z6W2_9BACT</name>
<accession>A0A2M7Z6W2</accession>
<comment type="caution">
    <text evidence="1">The sequence shown here is derived from an EMBL/GenBank/DDBJ whole genome shotgun (WGS) entry which is preliminary data.</text>
</comment>
<dbReference type="Gene3D" id="2.60.40.10">
    <property type="entry name" value="Immunoglobulins"/>
    <property type="match status" value="1"/>
</dbReference>
<evidence type="ECO:0008006" key="3">
    <source>
        <dbReference type="Google" id="ProtNLM"/>
    </source>
</evidence>
<proteinExistence type="predicted"/>
<dbReference type="InterPro" id="IPR013783">
    <property type="entry name" value="Ig-like_fold"/>
</dbReference>
<reference evidence="2" key="1">
    <citation type="submission" date="2017-09" db="EMBL/GenBank/DDBJ databases">
        <title>Depth-based differentiation of microbial function through sediment-hosted aquifers and enrichment of novel symbionts in the deep terrestrial subsurface.</title>
        <authorList>
            <person name="Probst A.J."/>
            <person name="Ladd B."/>
            <person name="Jarett J.K."/>
            <person name="Geller-Mcgrath D.E."/>
            <person name="Sieber C.M.K."/>
            <person name="Emerson J.B."/>
            <person name="Anantharaman K."/>
            <person name="Thomas B.C."/>
            <person name="Malmstrom R."/>
            <person name="Stieglmeier M."/>
            <person name="Klingl A."/>
            <person name="Woyke T."/>
            <person name="Ryan C.M."/>
            <person name="Banfield J.F."/>
        </authorList>
    </citation>
    <scope>NUCLEOTIDE SEQUENCE [LARGE SCALE GENOMIC DNA]</scope>
</reference>
<dbReference type="InterPro" id="IPR011467">
    <property type="entry name" value="DUF1573"/>
</dbReference>
<dbReference type="EMBL" id="PFVJ01000040">
    <property type="protein sequence ID" value="PJA89886.1"/>
    <property type="molecule type" value="Genomic_DNA"/>
</dbReference>
<gene>
    <name evidence="1" type="ORF">CO137_01840</name>
</gene>
<dbReference type="Proteomes" id="UP000230843">
    <property type="component" value="Unassembled WGS sequence"/>
</dbReference>
<evidence type="ECO:0000313" key="2">
    <source>
        <dbReference type="Proteomes" id="UP000230843"/>
    </source>
</evidence>
<protein>
    <recommendedName>
        <fullName evidence="3">DUF1573 domain-containing protein</fullName>
    </recommendedName>
</protein>
<sequence length="171" mass="18406">MKSILISIAVIAGLIVFVKVTSDTNSDNSSTPTFVAKKVLSEVMIINQDVLLDLGEIPIQGGTVDAEFKFKNNGPDKVSLVYGETSCMCTQAIIKKDNGELSPRIEMQGHGSNGVLKMILEPGEEATLIATFDPMAHGPDAIGPITREVIIKTNSETTPELIFEFQGNVVR</sequence>
<organism evidence="1 2">
    <name type="scientific">Candidatus Magasanikbacteria bacterium CG_4_9_14_3_um_filter_32_9</name>
    <dbReference type="NCBI Taxonomy" id="1974644"/>
    <lineage>
        <taxon>Bacteria</taxon>
        <taxon>Candidatus Magasanikiibacteriota</taxon>
    </lineage>
</organism>
<dbReference type="Pfam" id="PF07610">
    <property type="entry name" value="DUF1573"/>
    <property type="match status" value="1"/>
</dbReference>
<evidence type="ECO:0000313" key="1">
    <source>
        <dbReference type="EMBL" id="PJA89886.1"/>
    </source>
</evidence>